<keyword evidence="3" id="KW-0832">Ubl conjugation</keyword>
<evidence type="ECO:0000259" key="4">
    <source>
        <dbReference type="Pfam" id="PF12012"/>
    </source>
</evidence>
<proteinExistence type="predicted"/>
<keyword evidence="6" id="KW-1185">Reference proteome</keyword>
<dbReference type="Proteomes" id="UP000784294">
    <property type="component" value="Unassembled WGS sequence"/>
</dbReference>
<dbReference type="EMBL" id="CAAALY010016462">
    <property type="protein sequence ID" value="VEL12994.1"/>
    <property type="molecule type" value="Genomic_DNA"/>
</dbReference>
<evidence type="ECO:0000256" key="3">
    <source>
        <dbReference type="ARBA" id="ARBA00022843"/>
    </source>
</evidence>
<accession>A0A3S5CJC2</accession>
<organism evidence="5 6">
    <name type="scientific">Protopolystoma xenopodis</name>
    <dbReference type="NCBI Taxonomy" id="117903"/>
    <lineage>
        <taxon>Eukaryota</taxon>
        <taxon>Metazoa</taxon>
        <taxon>Spiralia</taxon>
        <taxon>Lophotrochozoa</taxon>
        <taxon>Platyhelminthes</taxon>
        <taxon>Monogenea</taxon>
        <taxon>Polyopisthocotylea</taxon>
        <taxon>Polystomatidea</taxon>
        <taxon>Polystomatidae</taxon>
        <taxon>Protopolystoma</taxon>
    </lineage>
</organism>
<protein>
    <recommendedName>
        <fullName evidence="4">ZMYM2-like/QRICH1 C-terminal domain-containing protein</fullName>
    </recommendedName>
</protein>
<sequence length="233" mass="25949">MPLTIIVLRQGNKSAKRYVKANTLYSFLLIDYDTSPPSYWYFSGLLTSYPSSFRPHDQASSIPIASQLNGSCDRAHNPPDVLESSMEIERQSAHFAGPAMQNEVELHNMKLDDMELKVYSSFAGGSGISDLISIPGIPHGLAGLRAVVRPALENALVDRLWKTREMGAGNPQSLILAMWFFVSRHFGIGCRTEHARLVFGNLTIGLNSMTGQKQLQFVRLVIHYFFPVIFALC</sequence>
<dbReference type="OrthoDB" id="2434995at2759"/>
<evidence type="ECO:0000313" key="5">
    <source>
        <dbReference type="EMBL" id="VEL12994.1"/>
    </source>
</evidence>
<feature type="domain" description="ZMYM2-like/QRICH1 C-terminal" evidence="4">
    <location>
        <begin position="159"/>
        <end position="220"/>
    </location>
</feature>
<gene>
    <name evidence="5" type="ORF">PXEA_LOCUS6434</name>
</gene>
<name>A0A3S5CJC2_9PLAT</name>
<dbReference type="Pfam" id="PF12012">
    <property type="entry name" value="DUF3504"/>
    <property type="match status" value="1"/>
</dbReference>
<dbReference type="AlphaFoldDB" id="A0A3S5CJC2"/>
<evidence type="ECO:0000256" key="2">
    <source>
        <dbReference type="ARBA" id="ARBA00022553"/>
    </source>
</evidence>
<keyword evidence="1" id="KW-1017">Isopeptide bond</keyword>
<comment type="caution">
    <text evidence="5">The sequence shown here is derived from an EMBL/GenBank/DDBJ whole genome shotgun (WGS) entry which is preliminary data.</text>
</comment>
<dbReference type="InterPro" id="IPR021893">
    <property type="entry name" value="ZMYM2-like_C"/>
</dbReference>
<reference evidence="5" key="1">
    <citation type="submission" date="2018-11" db="EMBL/GenBank/DDBJ databases">
        <authorList>
            <consortium name="Pathogen Informatics"/>
        </authorList>
    </citation>
    <scope>NUCLEOTIDE SEQUENCE</scope>
</reference>
<keyword evidence="2" id="KW-0597">Phosphoprotein</keyword>
<evidence type="ECO:0000313" key="6">
    <source>
        <dbReference type="Proteomes" id="UP000784294"/>
    </source>
</evidence>
<evidence type="ECO:0000256" key="1">
    <source>
        <dbReference type="ARBA" id="ARBA00022499"/>
    </source>
</evidence>